<gene>
    <name evidence="1" type="ORF">LOK49_LG15G02021</name>
</gene>
<sequence>MQMNIQEAPSTNSLSRYIYIILHTCRLSSSPSQTLPYPKFLILFLSNQPPATTAATMTTKDCGHHHDDDERRKFYRRLFAVILTFIILVLIVIFLIWIILRPTKPRFILLDATVYAFNISSPPNFLTSNLQITLSSRNPNDRIGIYYDKLDVYASYRSQQITLPTLLPSTYQGHKDENVWSPFLYGNAIPVAPFLAESLAEDQVAGSVLINIRVDGRVRFKVGSFISGKYHLYVNCPAFISFGNRNNGIPVGPAIKFQLVQNCHVDV</sequence>
<proteinExistence type="predicted"/>
<reference evidence="1 2" key="1">
    <citation type="journal article" date="2022" name="Plant J.">
        <title>Chromosome-level genome of Camellia lanceoleosa provides a valuable resource for understanding genome evolution and self-incompatibility.</title>
        <authorList>
            <person name="Gong W."/>
            <person name="Xiao S."/>
            <person name="Wang L."/>
            <person name="Liao Z."/>
            <person name="Chang Y."/>
            <person name="Mo W."/>
            <person name="Hu G."/>
            <person name="Li W."/>
            <person name="Zhao G."/>
            <person name="Zhu H."/>
            <person name="Hu X."/>
            <person name="Ji K."/>
            <person name="Xiang X."/>
            <person name="Song Q."/>
            <person name="Yuan D."/>
            <person name="Jin S."/>
            <person name="Zhang L."/>
        </authorList>
    </citation>
    <scope>NUCLEOTIDE SEQUENCE [LARGE SCALE GENOMIC DNA]</scope>
    <source>
        <strain evidence="1">SQ_2022a</strain>
    </source>
</reference>
<dbReference type="EMBL" id="CM045768">
    <property type="protein sequence ID" value="KAI7983123.1"/>
    <property type="molecule type" value="Genomic_DNA"/>
</dbReference>
<protein>
    <submittedName>
        <fullName evidence="1">NDR1/HIN1-like protein 1</fullName>
    </submittedName>
</protein>
<name>A0ACC0F4S7_9ERIC</name>
<comment type="caution">
    <text evidence="1">The sequence shown here is derived from an EMBL/GenBank/DDBJ whole genome shotgun (WGS) entry which is preliminary data.</text>
</comment>
<keyword evidence="2" id="KW-1185">Reference proteome</keyword>
<dbReference type="Proteomes" id="UP001060215">
    <property type="component" value="Chromosome 11"/>
</dbReference>
<evidence type="ECO:0000313" key="1">
    <source>
        <dbReference type="EMBL" id="KAI7983123.1"/>
    </source>
</evidence>
<evidence type="ECO:0000313" key="2">
    <source>
        <dbReference type="Proteomes" id="UP001060215"/>
    </source>
</evidence>
<accession>A0ACC0F4S7</accession>
<organism evidence="1 2">
    <name type="scientific">Camellia lanceoleosa</name>
    <dbReference type="NCBI Taxonomy" id="1840588"/>
    <lineage>
        <taxon>Eukaryota</taxon>
        <taxon>Viridiplantae</taxon>
        <taxon>Streptophyta</taxon>
        <taxon>Embryophyta</taxon>
        <taxon>Tracheophyta</taxon>
        <taxon>Spermatophyta</taxon>
        <taxon>Magnoliopsida</taxon>
        <taxon>eudicotyledons</taxon>
        <taxon>Gunneridae</taxon>
        <taxon>Pentapetalae</taxon>
        <taxon>asterids</taxon>
        <taxon>Ericales</taxon>
        <taxon>Theaceae</taxon>
        <taxon>Camellia</taxon>
    </lineage>
</organism>